<dbReference type="EMBL" id="BK032847">
    <property type="protein sequence ID" value="DAF63998.1"/>
    <property type="molecule type" value="Genomic_DNA"/>
</dbReference>
<sequence>MKFKDVGLDFSDYYQLTPEFGEDMNPTLECNAMGDVYLTLVDSCEWHESHTRGKVTIGALNYASDLIAAHYPDLKGIHLHFTDDGDSCYQFSMHVGNLEDLAEKDWGKLLSHWYETIYAPLLNITDPGSFGSMYLWSFLRP</sequence>
<evidence type="ECO:0000313" key="1">
    <source>
        <dbReference type="EMBL" id="DAF63998.1"/>
    </source>
</evidence>
<accession>A0A8S5TL13</accession>
<organism evidence="1">
    <name type="scientific">Siphoviridae sp. ctGkF2</name>
    <dbReference type="NCBI Taxonomy" id="2827823"/>
    <lineage>
        <taxon>Viruses</taxon>
        <taxon>Duplodnaviria</taxon>
        <taxon>Heunggongvirae</taxon>
        <taxon>Uroviricota</taxon>
        <taxon>Caudoviricetes</taxon>
    </lineage>
</organism>
<protein>
    <submittedName>
        <fullName evidence="1">Uncharacterized protein</fullName>
    </submittedName>
</protein>
<proteinExistence type="predicted"/>
<name>A0A8S5TL13_9CAUD</name>
<reference evidence="1" key="1">
    <citation type="journal article" date="2021" name="Proc. Natl. Acad. Sci. U.S.A.">
        <title>A Catalog of Tens of Thousands of Viruses from Human Metagenomes Reveals Hidden Associations with Chronic Diseases.</title>
        <authorList>
            <person name="Tisza M.J."/>
            <person name="Buck C.B."/>
        </authorList>
    </citation>
    <scope>NUCLEOTIDE SEQUENCE</scope>
    <source>
        <strain evidence="1">CtGkF2</strain>
    </source>
</reference>